<dbReference type="KEGG" id="hro:HELRODRAFT_163734"/>
<gene>
    <name evidence="3" type="primary">20200197</name>
    <name evidence="2" type="ORF">HELRODRAFT_163734</name>
</gene>
<sequence>MALNHTINETNKEYMIFADSLSSLMAIENHKANNPLITQIQNSINTYMTINNNKIKFVWIPSHIGIEGNEKADKAANLAHCLPISNIPIPYSDIKVIINQYMASMWQQEWSESKSFLRKSTPKIEPKGSKITVERGFQTAINRIKIGHTRLTHTWILEKKTSPRCEICGTQLTIFHIIIECKKYNQPRSEFNIPANMQEIFLNRDNINNLIGYIIKIEQINKI</sequence>
<accession>T1EUE7</accession>
<dbReference type="GO" id="GO:0004523">
    <property type="term" value="F:RNA-DNA hybrid ribonuclease activity"/>
    <property type="evidence" value="ECO:0007669"/>
    <property type="project" value="InterPro"/>
</dbReference>
<dbReference type="EMBL" id="AMQM01001441">
    <property type="status" value="NOT_ANNOTATED_CDS"/>
    <property type="molecule type" value="Genomic_DNA"/>
</dbReference>
<protein>
    <recommendedName>
        <fullName evidence="1">RNase H type-1 domain-containing protein</fullName>
    </recommendedName>
</protein>
<dbReference type="EMBL" id="KB097495">
    <property type="protein sequence ID" value="ESN96645.1"/>
    <property type="molecule type" value="Genomic_DNA"/>
</dbReference>
<dbReference type="PROSITE" id="PS50879">
    <property type="entry name" value="RNASE_H_1"/>
    <property type="match status" value="1"/>
</dbReference>
<dbReference type="CDD" id="cd09276">
    <property type="entry name" value="Rnase_HI_RT_non_LTR"/>
    <property type="match status" value="1"/>
</dbReference>
<dbReference type="eggNOG" id="ENOG502RTB4">
    <property type="taxonomic scope" value="Eukaryota"/>
</dbReference>
<organism evidence="3 4">
    <name type="scientific">Helobdella robusta</name>
    <name type="common">Californian leech</name>
    <dbReference type="NCBI Taxonomy" id="6412"/>
    <lineage>
        <taxon>Eukaryota</taxon>
        <taxon>Metazoa</taxon>
        <taxon>Spiralia</taxon>
        <taxon>Lophotrochozoa</taxon>
        <taxon>Annelida</taxon>
        <taxon>Clitellata</taxon>
        <taxon>Hirudinea</taxon>
        <taxon>Rhynchobdellida</taxon>
        <taxon>Glossiphoniidae</taxon>
        <taxon>Helobdella</taxon>
    </lineage>
</organism>
<feature type="domain" description="RNase H type-1" evidence="1">
    <location>
        <begin position="1"/>
        <end position="81"/>
    </location>
</feature>
<dbReference type="HOGENOM" id="CLU_074188_1_0_1"/>
<reference evidence="2 4" key="2">
    <citation type="journal article" date="2013" name="Nature">
        <title>Insights into bilaterian evolution from three spiralian genomes.</title>
        <authorList>
            <person name="Simakov O."/>
            <person name="Marletaz F."/>
            <person name="Cho S.J."/>
            <person name="Edsinger-Gonzales E."/>
            <person name="Havlak P."/>
            <person name="Hellsten U."/>
            <person name="Kuo D.H."/>
            <person name="Larsson T."/>
            <person name="Lv J."/>
            <person name="Arendt D."/>
            <person name="Savage R."/>
            <person name="Osoegawa K."/>
            <person name="de Jong P."/>
            <person name="Grimwood J."/>
            <person name="Chapman J.A."/>
            <person name="Shapiro H."/>
            <person name="Aerts A."/>
            <person name="Otillar R.P."/>
            <person name="Terry A.Y."/>
            <person name="Boore J.L."/>
            <person name="Grigoriev I.V."/>
            <person name="Lindberg D.R."/>
            <person name="Seaver E.C."/>
            <person name="Weisblat D.A."/>
            <person name="Putnam N.H."/>
            <person name="Rokhsar D.S."/>
        </authorList>
    </citation>
    <scope>NUCLEOTIDE SEQUENCE</scope>
</reference>
<name>T1EUE7_HELRO</name>
<evidence type="ECO:0000313" key="3">
    <source>
        <dbReference type="EnsemblMetazoa" id="HelroP163734"/>
    </source>
</evidence>
<dbReference type="InterPro" id="IPR036397">
    <property type="entry name" value="RNaseH_sf"/>
</dbReference>
<dbReference type="RefSeq" id="XP_009025772.1">
    <property type="nucleotide sequence ID" value="XM_009027524.1"/>
</dbReference>
<dbReference type="EnsemblMetazoa" id="HelroT163734">
    <property type="protein sequence ID" value="HelroP163734"/>
    <property type="gene ID" value="HelroG163734"/>
</dbReference>
<evidence type="ECO:0000259" key="1">
    <source>
        <dbReference type="PROSITE" id="PS50879"/>
    </source>
</evidence>
<dbReference type="GeneID" id="20200197"/>
<dbReference type="CTD" id="20200197"/>
<dbReference type="Pfam" id="PF00075">
    <property type="entry name" value="RNase_H"/>
    <property type="match status" value="1"/>
</dbReference>
<evidence type="ECO:0000313" key="2">
    <source>
        <dbReference type="EMBL" id="ESN96645.1"/>
    </source>
</evidence>
<dbReference type="OMA" id="CNIRITI"/>
<reference evidence="4" key="1">
    <citation type="submission" date="2012-12" db="EMBL/GenBank/DDBJ databases">
        <authorList>
            <person name="Hellsten U."/>
            <person name="Grimwood J."/>
            <person name="Chapman J.A."/>
            <person name="Shapiro H."/>
            <person name="Aerts A."/>
            <person name="Otillar R.P."/>
            <person name="Terry A.Y."/>
            <person name="Boore J.L."/>
            <person name="Simakov O."/>
            <person name="Marletaz F."/>
            <person name="Cho S.-J."/>
            <person name="Edsinger-Gonzales E."/>
            <person name="Havlak P."/>
            <person name="Kuo D.-H."/>
            <person name="Larsson T."/>
            <person name="Lv J."/>
            <person name="Arendt D."/>
            <person name="Savage R."/>
            <person name="Osoegawa K."/>
            <person name="de Jong P."/>
            <person name="Lindberg D.R."/>
            <person name="Seaver E.C."/>
            <person name="Weisblat D.A."/>
            <person name="Putnam N.H."/>
            <person name="Grigoriev I.V."/>
            <person name="Rokhsar D.S."/>
        </authorList>
    </citation>
    <scope>NUCLEOTIDE SEQUENCE</scope>
</reference>
<proteinExistence type="predicted"/>
<dbReference type="SUPFAM" id="SSF53098">
    <property type="entry name" value="Ribonuclease H-like"/>
    <property type="match status" value="1"/>
</dbReference>
<dbReference type="InterPro" id="IPR002156">
    <property type="entry name" value="RNaseH_domain"/>
</dbReference>
<dbReference type="Proteomes" id="UP000015101">
    <property type="component" value="Unassembled WGS sequence"/>
</dbReference>
<dbReference type="STRING" id="6412.T1EUE7"/>
<dbReference type="Gene3D" id="3.30.420.10">
    <property type="entry name" value="Ribonuclease H-like superfamily/Ribonuclease H"/>
    <property type="match status" value="1"/>
</dbReference>
<dbReference type="InterPro" id="IPR012337">
    <property type="entry name" value="RNaseH-like_sf"/>
</dbReference>
<dbReference type="AlphaFoldDB" id="T1EUE7"/>
<dbReference type="GO" id="GO:0003676">
    <property type="term" value="F:nucleic acid binding"/>
    <property type="evidence" value="ECO:0007669"/>
    <property type="project" value="InterPro"/>
</dbReference>
<evidence type="ECO:0000313" key="4">
    <source>
        <dbReference type="Proteomes" id="UP000015101"/>
    </source>
</evidence>
<dbReference type="OrthoDB" id="6154617at2759"/>
<dbReference type="InParanoid" id="T1EUE7"/>
<keyword evidence="4" id="KW-1185">Reference proteome</keyword>
<reference evidence="3" key="3">
    <citation type="submission" date="2015-06" db="UniProtKB">
        <authorList>
            <consortium name="EnsemblMetazoa"/>
        </authorList>
    </citation>
    <scope>IDENTIFICATION</scope>
</reference>